<dbReference type="GO" id="GO:0005948">
    <property type="term" value="C:acetolactate synthase complex"/>
    <property type="evidence" value="ECO:0007669"/>
    <property type="project" value="TreeGrafter"/>
</dbReference>
<dbReference type="GO" id="GO:0000287">
    <property type="term" value="F:magnesium ion binding"/>
    <property type="evidence" value="ECO:0007669"/>
    <property type="project" value="InterPro"/>
</dbReference>
<dbReference type="PANTHER" id="PTHR18968:SF129">
    <property type="entry name" value="ACETOLACTATE SYNTHASE"/>
    <property type="match status" value="1"/>
</dbReference>
<dbReference type="EMBL" id="UOEC01000178">
    <property type="protein sequence ID" value="VAW00650.1"/>
    <property type="molecule type" value="Genomic_DNA"/>
</dbReference>
<dbReference type="Pfam" id="PF02776">
    <property type="entry name" value="TPP_enzyme_N"/>
    <property type="match status" value="1"/>
</dbReference>
<comment type="similarity">
    <text evidence="1 3">Belongs to the TPP enzyme family.</text>
</comment>
<dbReference type="InterPro" id="IPR011766">
    <property type="entry name" value="TPP_enzyme_TPP-bd"/>
</dbReference>
<dbReference type="GO" id="GO:0009097">
    <property type="term" value="P:isoleucine biosynthetic process"/>
    <property type="evidence" value="ECO:0007669"/>
    <property type="project" value="TreeGrafter"/>
</dbReference>
<dbReference type="InterPro" id="IPR045229">
    <property type="entry name" value="TPP_enz"/>
</dbReference>
<gene>
    <name evidence="7" type="ORF">MNBD_ALPHA08-189</name>
</gene>
<name>A0A3B0S8P0_9ZZZZ</name>
<dbReference type="InterPro" id="IPR029035">
    <property type="entry name" value="DHS-like_NAD/FAD-binding_dom"/>
</dbReference>
<dbReference type="FunFam" id="3.40.50.970:FF:000007">
    <property type="entry name" value="Acetolactate synthase"/>
    <property type="match status" value="1"/>
</dbReference>
<dbReference type="PANTHER" id="PTHR18968">
    <property type="entry name" value="THIAMINE PYROPHOSPHATE ENZYMES"/>
    <property type="match status" value="1"/>
</dbReference>
<dbReference type="CDD" id="cd00568">
    <property type="entry name" value="TPP_enzymes"/>
    <property type="match status" value="1"/>
</dbReference>
<dbReference type="InterPro" id="IPR029061">
    <property type="entry name" value="THDP-binding"/>
</dbReference>
<dbReference type="Gene3D" id="3.40.50.1220">
    <property type="entry name" value="TPP-binding domain"/>
    <property type="match status" value="1"/>
</dbReference>
<dbReference type="GO" id="GO:0030976">
    <property type="term" value="F:thiamine pyrophosphate binding"/>
    <property type="evidence" value="ECO:0007669"/>
    <property type="project" value="InterPro"/>
</dbReference>
<feature type="domain" description="Thiamine pyrophosphate enzyme TPP-binding" evidence="5">
    <location>
        <begin position="378"/>
        <end position="523"/>
    </location>
</feature>
<feature type="domain" description="Thiamine pyrophosphate enzyme N-terminal TPP-binding" evidence="6">
    <location>
        <begin position="3"/>
        <end position="117"/>
    </location>
</feature>
<evidence type="ECO:0000259" key="6">
    <source>
        <dbReference type="Pfam" id="PF02776"/>
    </source>
</evidence>
<keyword evidence="2 3" id="KW-0786">Thiamine pyrophosphate</keyword>
<sequence length="535" mass="57199">MPTASEIIAQRLYDAGCRHAFGIPGGEVMVLMEALARVGIEMHLVKHENCAGFMGEGVFHFDGAPAILIATIGPGIANGINVIANALQDRVPMIALTGCVPALEQHTYTHQVLDHLKLAQEVTKAAFRVEAGTAAVLADKAVAIAMEDRQGPVLLDVPIDVQRAEESANWPRRVRLSVVGPASGPDLDMARSWFAEAEKPIVIAGLDALNQNASKAVAQFCRDHALPLITSYKGKGILPETDPLCLGGAGLAPSADAKLLPLVKQSDCVILAGYDPIEMRMGWQNVWDDGARVIDFSAVPNTHYMHQAAFNFVGNVAAGLAALEVGDNKPKSSWSGGEPAVARQQLREALHLDEEWGPAAVIDECRKALPDETIVTVDSGAHRILLSQSWQCLEPRGMLQSSALCTMGCAVPLAIGRKIAEPSRPVAAFIGDAGLEMFLGELATIREKKLGIPIIVFVDESLGLIELKQRGSQMANLAVDFDGSDFPAIAKALGGYGSWCDTRQDVQREVSAALDRDSFTLIAARIGRKAYEGRL</sequence>
<evidence type="ECO:0000259" key="4">
    <source>
        <dbReference type="Pfam" id="PF00205"/>
    </source>
</evidence>
<proteinExistence type="inferred from homology"/>
<organism evidence="7">
    <name type="scientific">hydrothermal vent metagenome</name>
    <dbReference type="NCBI Taxonomy" id="652676"/>
    <lineage>
        <taxon>unclassified sequences</taxon>
        <taxon>metagenomes</taxon>
        <taxon>ecological metagenomes</taxon>
    </lineage>
</organism>
<dbReference type="GO" id="GO:0050660">
    <property type="term" value="F:flavin adenine dinucleotide binding"/>
    <property type="evidence" value="ECO:0007669"/>
    <property type="project" value="TreeGrafter"/>
</dbReference>
<evidence type="ECO:0000256" key="1">
    <source>
        <dbReference type="ARBA" id="ARBA00007812"/>
    </source>
</evidence>
<dbReference type="GO" id="GO:0009099">
    <property type="term" value="P:L-valine biosynthetic process"/>
    <property type="evidence" value="ECO:0007669"/>
    <property type="project" value="TreeGrafter"/>
</dbReference>
<dbReference type="InterPro" id="IPR012000">
    <property type="entry name" value="Thiamin_PyroP_enz_cen_dom"/>
</dbReference>
<dbReference type="SUPFAM" id="SSF52467">
    <property type="entry name" value="DHS-like NAD/FAD-binding domain"/>
    <property type="match status" value="1"/>
</dbReference>
<evidence type="ECO:0000256" key="3">
    <source>
        <dbReference type="RuleBase" id="RU362132"/>
    </source>
</evidence>
<dbReference type="CDD" id="cd07035">
    <property type="entry name" value="TPP_PYR_POX_like"/>
    <property type="match status" value="1"/>
</dbReference>
<accession>A0A3B0S8P0</accession>
<evidence type="ECO:0000259" key="5">
    <source>
        <dbReference type="Pfam" id="PF02775"/>
    </source>
</evidence>
<reference evidence="7" key="1">
    <citation type="submission" date="2018-06" db="EMBL/GenBank/DDBJ databases">
        <authorList>
            <person name="Zhirakovskaya E."/>
        </authorList>
    </citation>
    <scope>NUCLEOTIDE SEQUENCE</scope>
</reference>
<evidence type="ECO:0000256" key="2">
    <source>
        <dbReference type="ARBA" id="ARBA00023052"/>
    </source>
</evidence>
<dbReference type="SUPFAM" id="SSF52518">
    <property type="entry name" value="Thiamin diphosphate-binding fold (THDP-binding)"/>
    <property type="match status" value="2"/>
</dbReference>
<dbReference type="InterPro" id="IPR012001">
    <property type="entry name" value="Thiamin_PyroP_enz_TPP-bd_dom"/>
</dbReference>
<dbReference type="Pfam" id="PF00205">
    <property type="entry name" value="TPP_enzyme_M"/>
    <property type="match status" value="1"/>
</dbReference>
<dbReference type="Pfam" id="PF02775">
    <property type="entry name" value="TPP_enzyme_C"/>
    <property type="match status" value="1"/>
</dbReference>
<protein>
    <submittedName>
        <fullName evidence="7">Similar to acetolactate synthase large subunit</fullName>
    </submittedName>
</protein>
<dbReference type="AlphaFoldDB" id="A0A3B0S8P0"/>
<dbReference type="GO" id="GO:0003984">
    <property type="term" value="F:acetolactate synthase activity"/>
    <property type="evidence" value="ECO:0007669"/>
    <property type="project" value="TreeGrafter"/>
</dbReference>
<evidence type="ECO:0000313" key="7">
    <source>
        <dbReference type="EMBL" id="VAW00650.1"/>
    </source>
</evidence>
<dbReference type="Gene3D" id="3.40.50.970">
    <property type="match status" value="2"/>
</dbReference>
<feature type="domain" description="Thiamine pyrophosphate enzyme central" evidence="4">
    <location>
        <begin position="190"/>
        <end position="323"/>
    </location>
</feature>